<comment type="subcellular location">
    <subcellularLocation>
        <location evidence="1">Cell membrane</location>
        <topology evidence="1">Multi-pass membrane protein</topology>
    </subcellularLocation>
</comment>
<feature type="transmembrane region" description="Helical" evidence="6">
    <location>
        <begin position="308"/>
        <end position="326"/>
    </location>
</feature>
<keyword evidence="2" id="KW-1003">Cell membrane</keyword>
<dbReference type="Pfam" id="PF00892">
    <property type="entry name" value="EamA"/>
    <property type="match status" value="2"/>
</dbReference>
<feature type="transmembrane region" description="Helical" evidence="6">
    <location>
        <begin position="144"/>
        <end position="162"/>
    </location>
</feature>
<proteinExistence type="predicted"/>
<dbReference type="RefSeq" id="WP_130966595.1">
    <property type="nucleotide sequence ID" value="NZ_SIXI01000002.1"/>
</dbReference>
<keyword evidence="9" id="KW-1185">Reference proteome</keyword>
<feature type="domain" description="EamA" evidence="7">
    <location>
        <begin position="23"/>
        <end position="161"/>
    </location>
</feature>
<evidence type="ECO:0000256" key="2">
    <source>
        <dbReference type="ARBA" id="ARBA00022475"/>
    </source>
</evidence>
<evidence type="ECO:0000256" key="6">
    <source>
        <dbReference type="SAM" id="Phobius"/>
    </source>
</evidence>
<evidence type="ECO:0000256" key="1">
    <source>
        <dbReference type="ARBA" id="ARBA00004651"/>
    </source>
</evidence>
<feature type="domain" description="EamA" evidence="7">
    <location>
        <begin position="184"/>
        <end position="324"/>
    </location>
</feature>
<feature type="transmembrane region" description="Helical" evidence="6">
    <location>
        <begin position="21"/>
        <end position="45"/>
    </location>
</feature>
<organism evidence="8 9">
    <name type="scientific">Aquabacterium lacunae</name>
    <dbReference type="NCBI Taxonomy" id="2528630"/>
    <lineage>
        <taxon>Bacteria</taxon>
        <taxon>Pseudomonadati</taxon>
        <taxon>Pseudomonadota</taxon>
        <taxon>Betaproteobacteria</taxon>
        <taxon>Burkholderiales</taxon>
        <taxon>Aquabacterium</taxon>
    </lineage>
</organism>
<evidence type="ECO:0000313" key="8">
    <source>
        <dbReference type="EMBL" id="TBO32381.1"/>
    </source>
</evidence>
<dbReference type="EMBL" id="SIXI01000002">
    <property type="protein sequence ID" value="TBO32381.1"/>
    <property type="molecule type" value="Genomic_DNA"/>
</dbReference>
<feature type="transmembrane region" description="Helical" evidence="6">
    <location>
        <begin position="121"/>
        <end position="139"/>
    </location>
</feature>
<reference evidence="8 9" key="1">
    <citation type="submission" date="2019-02" db="EMBL/GenBank/DDBJ databases">
        <title>Aquabacterium sp. strain KMB7.</title>
        <authorList>
            <person name="Chen W.-M."/>
        </authorList>
    </citation>
    <scope>NUCLEOTIDE SEQUENCE [LARGE SCALE GENOMIC DNA]</scope>
    <source>
        <strain evidence="8 9">KMB7</strain>
    </source>
</reference>
<feature type="transmembrane region" description="Helical" evidence="6">
    <location>
        <begin position="94"/>
        <end position="115"/>
    </location>
</feature>
<protein>
    <submittedName>
        <fullName evidence="8">DMT family transporter</fullName>
    </submittedName>
</protein>
<dbReference type="OrthoDB" id="9813617at2"/>
<evidence type="ECO:0000256" key="5">
    <source>
        <dbReference type="ARBA" id="ARBA00023136"/>
    </source>
</evidence>
<keyword evidence="4 6" id="KW-1133">Transmembrane helix</keyword>
<dbReference type="PANTHER" id="PTHR42920">
    <property type="entry name" value="OS03G0707200 PROTEIN-RELATED"/>
    <property type="match status" value="1"/>
</dbReference>
<dbReference type="AlphaFoldDB" id="A0A4Q9H1F8"/>
<sequence>MRVSERLADARESLQGLTGRQLGFAAATAGAVAFSGKAIVAKLMYRLGADAVSTVGMRMAYALPLFAALAWWVSRSEEARRTPLGRRDAWQVAALGFCGYYLASTLDFLGLQYISASLERAILYLNPTLVLLLSVVFLGHRVRWAAVGAMALAYAGVVVVFLHDLSSLHLGVHVAAGWHDVLLGGALVFASALSYAVYLMGSGTLVQRLGSLRLVSYASCMACVLCIVQWVVVHQVSGGQAGGWAHLPWQAHALSVLNAVACTVLPIWLVMQGVKHLGASMASQVGMIGPLSTLWMASVWLGEPITPQLLLGTAAILGGVVLLARVKG</sequence>
<keyword evidence="5 6" id="KW-0472">Membrane</keyword>
<feature type="transmembrane region" description="Helical" evidence="6">
    <location>
        <begin position="212"/>
        <end position="232"/>
    </location>
</feature>
<name>A0A4Q9H1F8_9BURK</name>
<evidence type="ECO:0000259" key="7">
    <source>
        <dbReference type="Pfam" id="PF00892"/>
    </source>
</evidence>
<feature type="transmembrane region" description="Helical" evidence="6">
    <location>
        <begin position="282"/>
        <end position="302"/>
    </location>
</feature>
<dbReference type="SUPFAM" id="SSF103481">
    <property type="entry name" value="Multidrug resistance efflux transporter EmrE"/>
    <property type="match status" value="2"/>
</dbReference>
<feature type="transmembrane region" description="Helical" evidence="6">
    <location>
        <begin position="252"/>
        <end position="270"/>
    </location>
</feature>
<dbReference type="InterPro" id="IPR051258">
    <property type="entry name" value="Diverse_Substrate_Transporter"/>
</dbReference>
<gene>
    <name evidence="8" type="ORF">EYS42_04035</name>
</gene>
<dbReference type="InterPro" id="IPR037185">
    <property type="entry name" value="EmrE-like"/>
</dbReference>
<dbReference type="GO" id="GO:0005886">
    <property type="term" value="C:plasma membrane"/>
    <property type="evidence" value="ECO:0007669"/>
    <property type="project" value="UniProtKB-SubCell"/>
</dbReference>
<keyword evidence="3 6" id="KW-0812">Transmembrane</keyword>
<comment type="caution">
    <text evidence="8">The sequence shown here is derived from an EMBL/GenBank/DDBJ whole genome shotgun (WGS) entry which is preliminary data.</text>
</comment>
<evidence type="ECO:0000256" key="4">
    <source>
        <dbReference type="ARBA" id="ARBA00022989"/>
    </source>
</evidence>
<feature type="transmembrane region" description="Helical" evidence="6">
    <location>
        <begin position="51"/>
        <end position="73"/>
    </location>
</feature>
<dbReference type="Proteomes" id="UP000292120">
    <property type="component" value="Unassembled WGS sequence"/>
</dbReference>
<evidence type="ECO:0000256" key="3">
    <source>
        <dbReference type="ARBA" id="ARBA00022692"/>
    </source>
</evidence>
<dbReference type="PANTHER" id="PTHR42920:SF5">
    <property type="entry name" value="EAMA DOMAIN-CONTAINING PROTEIN"/>
    <property type="match status" value="1"/>
</dbReference>
<dbReference type="InterPro" id="IPR000620">
    <property type="entry name" value="EamA_dom"/>
</dbReference>
<evidence type="ECO:0000313" key="9">
    <source>
        <dbReference type="Proteomes" id="UP000292120"/>
    </source>
</evidence>
<dbReference type="Gene3D" id="1.10.3730.20">
    <property type="match status" value="1"/>
</dbReference>
<feature type="transmembrane region" description="Helical" evidence="6">
    <location>
        <begin position="182"/>
        <end position="200"/>
    </location>
</feature>
<accession>A0A4Q9H1F8</accession>